<feature type="compositionally biased region" description="Low complexity" evidence="1">
    <location>
        <begin position="1897"/>
        <end position="1910"/>
    </location>
</feature>
<dbReference type="InterPro" id="IPR028422">
    <property type="entry name" value="GREB1"/>
</dbReference>
<comment type="caution">
    <text evidence="3">The sequence shown here is derived from an EMBL/GenBank/DDBJ whole genome shotgun (WGS) entry which is preliminary data.</text>
</comment>
<dbReference type="EMBL" id="LGRX02034782">
    <property type="protein sequence ID" value="KAK3236883.1"/>
    <property type="molecule type" value="Genomic_DNA"/>
</dbReference>
<dbReference type="Pfam" id="PF20692">
    <property type="entry name" value="cpSF2-GREB1"/>
    <property type="match status" value="1"/>
</dbReference>
<feature type="region of interest" description="Disordered" evidence="1">
    <location>
        <begin position="1870"/>
        <end position="1999"/>
    </location>
</feature>
<proteinExistence type="predicted"/>
<organism evidence="3 4">
    <name type="scientific">Cymbomonas tetramitiformis</name>
    <dbReference type="NCBI Taxonomy" id="36881"/>
    <lineage>
        <taxon>Eukaryota</taxon>
        <taxon>Viridiplantae</taxon>
        <taxon>Chlorophyta</taxon>
        <taxon>Pyramimonadophyceae</taxon>
        <taxon>Pyramimonadales</taxon>
        <taxon>Pyramimonadaceae</taxon>
        <taxon>Cymbomonas</taxon>
    </lineage>
</organism>
<name>A0AAE0BJ69_9CHLO</name>
<accession>A0AAE0BJ69</accession>
<keyword evidence="4" id="KW-1185">Reference proteome</keyword>
<reference evidence="3 4" key="1">
    <citation type="journal article" date="2015" name="Genome Biol. Evol.">
        <title>Comparative Genomics of a Bacterivorous Green Alga Reveals Evolutionary Causalities and Consequences of Phago-Mixotrophic Mode of Nutrition.</title>
        <authorList>
            <person name="Burns J.A."/>
            <person name="Paasch A."/>
            <person name="Narechania A."/>
            <person name="Kim E."/>
        </authorList>
    </citation>
    <scope>NUCLEOTIDE SEQUENCE [LARGE SCALE GENOMIC DNA]</scope>
    <source>
        <strain evidence="3 4">PLY_AMNH</strain>
    </source>
</reference>
<evidence type="ECO:0000256" key="1">
    <source>
        <dbReference type="SAM" id="MobiDB-lite"/>
    </source>
</evidence>
<evidence type="ECO:0000313" key="4">
    <source>
        <dbReference type="Proteomes" id="UP001190700"/>
    </source>
</evidence>
<protein>
    <recommendedName>
        <fullName evidence="2">GREB1-like circularly permuted SF2 helicase domain-containing protein</fullName>
    </recommendedName>
</protein>
<sequence>MGIPTEDKLQVSIHPPQDNIARRIIQRMICINASLSEEASCNGQRFEKKEMVEKLQKDFPDGLEYLILVPKFITLMQQTYQRLEKDRMIQDDCQYTPVIMYSNGSKHEGNFAAFKNNAKSNPRKLFLLIADECHYSPGKGQMHDRFINDKELLECRNVFTLLVSATPYNVITANSRLPDTYMVTQNTESLQEWDLIERKEGGQGWTKVSFNAESSPSSIDDAIDIEQLLKDKKVEELHIVDWMKDENAPRTPYRRLEHFMETINEDYVPAQLVREDSKYLAKSVVTRLDQERKGPLKETYPSEMHSELLALLADYVVSLQYFRTFRWSDESTSRLATFEESGRRLDDLGSMRIFMEELKRMSILKHQGKCFAFSVGKQSVKLPEGLWPVVEIILRKLRELAALAEENPRNEGVRMRQYEKDLLHMSPDDLDKLLQKAFVKKLKDEQQRIGRTDFFTETDQVVAGLLRLEKEESDGPHHVWRGSMKIIRVHDARRDGEMAIRMFTRFLCMTTVTDGPKWWKPSKENRNDPGMQHWSPPFAVVGDFGDSDNKSLVSKVDDHFRENWILSRHHPDHDARRGTLNMIVDRRKMKKTATPDLQYSDLYGVPMLLILCDKGRMGDTFPQTFDCLDLRLRTSRNFTTFVQEMGRLCRYPMAHPVKDENHTFSWQLESDRATLDEATGEGSQTIVKAATKSMFEKLEKHRMFTSLPDQDKSNHVQLLPLRLEVNGEFKEDYIPSRRELKECIDELKVKLQEIISDEAASQVPEALFITVTQHLHPLPYALIRPDVYQTIQSGAKKAAKAPANSPMSEILPNYARPSQLDRYLSPNKGLTHDAIFNFRENYTASTGSKSERAPGSLRHYDADNTEKDSRRLLLQAECQIGKTGAYIALLARLQELLQPSGVSVPRIPEPNFAPDDAEMPGPLEWCYPAKDTSPKFRGYGSVETGKYHPRVKLQRIAWLIQAVRACDMDRVEEGRKWFDEYMKLVKTHEVPMTKAANTRIRDLEDKFNEEQPRKPRTHDVPHHQVSMIDIEATAFVGKLLDWDGRLGDGQSDGGYKKHLEKLEKLIQFDKHATDAFGHTKSYRLTKTDAYRNDLVQFLSSWEVDKSTENEPVMMVRAEEAQKYHLARAPCAVTQQLLRPVDNYVRTRMKIKTVCLSNWLRDVDLSKLFGPEHSTVKLCTSEGILNQYLERSPSGDVTGVNLTGETSPFREQKHIKHVIFIPTHNRFKACASSGKALLDWTDAVEDGWKYLRVLVVRDDEEQVEGYKTIASSTIEGHNDILMVMPTNIDVSALKDLPGGDECVQALHKQHITTLSADQMGLGYARFFIQLISYLLKLPWVWMLDDNIQNCYQLDVDSIVKTGKHAAPPQSAHFSTVMAGIEQQLVYSDKHKVPLHIKNQNDYLKLEASNDPQLADYQCIPLPNDTDSKLEDYTGKQSDYGLFGVARNLERYSKIGTSKGEWSPINDTPSVYSMVLMNVAETMKQGAYYPAKPFWEDLEFSHLCREKGLRVVKFWRFIHHKVNLQQTLRRGSSHRSQDDLRVAEMKSIPAWDSTAVILTLRHRVPANDATQPTKIVVANMPDKEPAWEVKSVLQKVDATTFDIHFTPQLVQAYTFCANSGALPSSAAPAAASEHTLASLPHLVGCMGPLRLETGSGSQYDLNATLQGLYGLTLDCKFRIDMPAGHERDTDAAPQPADHEPDSMAKFIANGILRHTHPDAPVYWSDSDEHRVEKEKSYDTHDNLRSQRNIDYNRSPFDKGIEHGSIVFFLCSEQQNAMRHLKALVEEIGMEGENHFLHVSYDNQLFVKESTAEEFTVEKYLREKLGRSDLKIHSLSSSIRPTGGGEVHLPKTNANQASLLVCFRIGEQAARVMSDDQHSAEPVSISVEAPASAPSNTQPAMENAVSSVEASAALKRERKDISPTEQEGADRSRSAKHAKMSGSLHDLSEQSGDAAVSRGGEGPTMVRTRSAEKRKYEAELAAAVPVTKNLSGRQPAVRSKHF</sequence>
<gene>
    <name evidence="3" type="ORF">CYMTET_53003</name>
</gene>
<feature type="compositionally biased region" description="Basic and acidic residues" evidence="1">
    <location>
        <begin position="1966"/>
        <end position="1975"/>
    </location>
</feature>
<dbReference type="Proteomes" id="UP001190700">
    <property type="component" value="Unassembled WGS sequence"/>
</dbReference>
<dbReference type="PANTHER" id="PTHR15720:SF14">
    <property type="entry name" value="GREB1-LIKE PROTEIN"/>
    <property type="match status" value="1"/>
</dbReference>
<evidence type="ECO:0000313" key="3">
    <source>
        <dbReference type="EMBL" id="KAK3236883.1"/>
    </source>
</evidence>
<dbReference type="InterPro" id="IPR048657">
    <property type="entry name" value="GREB1-like_cpSF2"/>
</dbReference>
<feature type="domain" description="GREB1-like circularly permuted SF2 helicase" evidence="2">
    <location>
        <begin position="13"/>
        <end position="893"/>
    </location>
</feature>
<dbReference type="PANTHER" id="PTHR15720">
    <property type="entry name" value="GREB1-RELATED"/>
    <property type="match status" value="1"/>
</dbReference>
<feature type="compositionally biased region" description="Basic and acidic residues" evidence="1">
    <location>
        <begin position="1911"/>
        <end position="1930"/>
    </location>
</feature>
<evidence type="ECO:0000259" key="2">
    <source>
        <dbReference type="Pfam" id="PF20692"/>
    </source>
</evidence>